<keyword evidence="2" id="KW-1185">Reference proteome</keyword>
<dbReference type="OrthoDB" id="4724472at2"/>
<sequence length="133" mass="14135">MTDPSVIRRLIGVYHADGGLRGELAYVVGKVRGTASCALCDITHGAFGRRRQWRDLLPELGVPVELVHLNERSAPVRAASEGRTPCVLAVTDGGHLPLLGPDELTGLDGDVARFAEALRAAAGRAGLRWESAD</sequence>
<proteinExistence type="predicted"/>
<reference evidence="2" key="1">
    <citation type="submission" date="2016-06" db="EMBL/GenBank/DDBJ databases">
        <authorList>
            <person name="Varghese N."/>
            <person name="Submissions Spin"/>
        </authorList>
    </citation>
    <scope>NUCLEOTIDE SEQUENCE [LARGE SCALE GENOMIC DNA]</scope>
    <source>
        <strain evidence="2">DSM 45161</strain>
    </source>
</reference>
<organism evidence="1 2">
    <name type="scientific">Micromonospora coxensis</name>
    <dbReference type="NCBI Taxonomy" id="356852"/>
    <lineage>
        <taxon>Bacteria</taxon>
        <taxon>Bacillati</taxon>
        <taxon>Actinomycetota</taxon>
        <taxon>Actinomycetes</taxon>
        <taxon>Micromonosporales</taxon>
        <taxon>Micromonosporaceae</taxon>
        <taxon>Micromonospora</taxon>
    </lineage>
</organism>
<gene>
    <name evidence="1" type="ORF">GA0070614_4865</name>
</gene>
<dbReference type="AlphaFoldDB" id="A0A1C5JMA5"/>
<dbReference type="RefSeq" id="WP_088978098.1">
    <property type="nucleotide sequence ID" value="NZ_LT607753.1"/>
</dbReference>
<accession>A0A1C5JMA5</accession>
<name>A0A1C5JMA5_9ACTN</name>
<evidence type="ECO:0000313" key="2">
    <source>
        <dbReference type="Proteomes" id="UP000198215"/>
    </source>
</evidence>
<dbReference type="EMBL" id="LT607753">
    <property type="protein sequence ID" value="SCG71628.1"/>
    <property type="molecule type" value="Genomic_DNA"/>
</dbReference>
<dbReference type="Proteomes" id="UP000198215">
    <property type="component" value="Chromosome I"/>
</dbReference>
<protein>
    <submittedName>
        <fullName evidence="1">Uncharacterized protein</fullName>
    </submittedName>
</protein>
<evidence type="ECO:0000313" key="1">
    <source>
        <dbReference type="EMBL" id="SCG71628.1"/>
    </source>
</evidence>